<evidence type="ECO:0000256" key="1">
    <source>
        <dbReference type="SAM" id="Coils"/>
    </source>
</evidence>
<dbReference type="EMBL" id="KZ857510">
    <property type="protein sequence ID" value="RDX41484.1"/>
    <property type="molecule type" value="Genomic_DNA"/>
</dbReference>
<dbReference type="SUPFAM" id="SSF52047">
    <property type="entry name" value="RNI-like"/>
    <property type="match status" value="1"/>
</dbReference>
<sequence>MAQVQYQPRIVYGTPPQLDWSPERLYTLWWTDEVLRYALSAMPEPTKAIVFSSKTQQELRDSLRLIDTRIAQLEERLKQLGRVSLEVEKDLYGARVSRKLVVWRNFPIRQLPIEILMAVFRYVVGSVPGPFEANHTRRSLTATCRHFREVAIADQSLWNSFWLLDVYPWQQSLAFLDRAGTSPLDIRFGDKEHLIRSRKEYPPLTVAHLDHLLNALLPKVSQIRKLVTRFESIELVEHFMKRFATAGPPTLLERYEVHRTSKPYLLPSEQANSPIPISVHPTPKLRWLSLDGVSIDFAKLHPTNFQIIELRRMCIQSCPTTQRFSEMLHTSPALYRLALWAAGPTHRPVAGAQRVKMSNLRELIIGDVNCAFSINMLEHIHAPRLVALTIVHVGGPDCSQLLSMMTGMFPELQLLSLSRLKIPTSDESMRAVVLWLESMPRIKMLKVVDVKRTILDYWTQWQTDAYLRSWREKNGGRELVRPVLLPNLEYLHFNEQAAGDEISVLTTARQAIGRPFKTAYTPDFHLKTIPAEELEKIRDSVGALEIIDGLKSTPVELDIHRDMAGTVDKSLQVQAPF</sequence>
<evidence type="ECO:0000313" key="2">
    <source>
        <dbReference type="EMBL" id="RDX41484.1"/>
    </source>
</evidence>
<gene>
    <name evidence="2" type="ORF">OH76DRAFT_1501238</name>
</gene>
<dbReference type="Gene3D" id="3.80.10.10">
    <property type="entry name" value="Ribonuclease Inhibitor"/>
    <property type="match status" value="1"/>
</dbReference>
<name>A0A371CMG6_9APHY</name>
<organism evidence="2 3">
    <name type="scientific">Lentinus brumalis</name>
    <dbReference type="NCBI Taxonomy" id="2498619"/>
    <lineage>
        <taxon>Eukaryota</taxon>
        <taxon>Fungi</taxon>
        <taxon>Dikarya</taxon>
        <taxon>Basidiomycota</taxon>
        <taxon>Agaricomycotina</taxon>
        <taxon>Agaricomycetes</taxon>
        <taxon>Polyporales</taxon>
        <taxon>Polyporaceae</taxon>
        <taxon>Lentinus</taxon>
    </lineage>
</organism>
<keyword evidence="1" id="KW-0175">Coiled coil</keyword>
<proteinExistence type="predicted"/>
<accession>A0A371CMG6</accession>
<dbReference type="Gene3D" id="1.20.1280.50">
    <property type="match status" value="1"/>
</dbReference>
<protein>
    <submittedName>
        <fullName evidence="2">Uncharacterized protein</fullName>
    </submittedName>
</protein>
<dbReference type="OrthoDB" id="3226575at2759"/>
<evidence type="ECO:0000313" key="3">
    <source>
        <dbReference type="Proteomes" id="UP000256964"/>
    </source>
</evidence>
<feature type="coiled-coil region" evidence="1">
    <location>
        <begin position="56"/>
        <end position="90"/>
    </location>
</feature>
<keyword evidence="3" id="KW-1185">Reference proteome</keyword>
<dbReference type="STRING" id="139420.A0A371CMG6"/>
<dbReference type="InterPro" id="IPR032675">
    <property type="entry name" value="LRR_dom_sf"/>
</dbReference>
<dbReference type="Proteomes" id="UP000256964">
    <property type="component" value="Unassembled WGS sequence"/>
</dbReference>
<reference evidence="2 3" key="1">
    <citation type="journal article" date="2018" name="Biotechnol. Biofuels">
        <title>Integrative visual omics of the white-rot fungus Polyporus brumalis exposes the biotechnological potential of its oxidative enzymes for delignifying raw plant biomass.</title>
        <authorList>
            <person name="Miyauchi S."/>
            <person name="Rancon A."/>
            <person name="Drula E."/>
            <person name="Hage H."/>
            <person name="Chaduli D."/>
            <person name="Favel A."/>
            <person name="Grisel S."/>
            <person name="Henrissat B."/>
            <person name="Herpoel-Gimbert I."/>
            <person name="Ruiz-Duenas F.J."/>
            <person name="Chevret D."/>
            <person name="Hainaut M."/>
            <person name="Lin J."/>
            <person name="Wang M."/>
            <person name="Pangilinan J."/>
            <person name="Lipzen A."/>
            <person name="Lesage-Meessen L."/>
            <person name="Navarro D."/>
            <person name="Riley R."/>
            <person name="Grigoriev I.V."/>
            <person name="Zhou S."/>
            <person name="Raouche S."/>
            <person name="Rosso M.N."/>
        </authorList>
    </citation>
    <scope>NUCLEOTIDE SEQUENCE [LARGE SCALE GENOMIC DNA]</scope>
    <source>
        <strain evidence="2 3">BRFM 1820</strain>
    </source>
</reference>
<dbReference type="AlphaFoldDB" id="A0A371CMG6"/>